<sequence length="105" mass="12351">MYEEGDQAAKRYFAELREKVAAYKRFYHDELTRSEALDIIGEDNWEEVSRVAATELITEFNQSDSNRLVSCSVCDSTHYWSEDECVDREVTSLWSEWYYSAGGRR</sequence>
<dbReference type="Proteomes" id="UP001597092">
    <property type="component" value="Unassembled WGS sequence"/>
</dbReference>
<comment type="caution">
    <text evidence="1">The sequence shown here is derived from an EMBL/GenBank/DDBJ whole genome shotgun (WGS) entry which is preliminary data.</text>
</comment>
<evidence type="ECO:0000313" key="1">
    <source>
        <dbReference type="EMBL" id="MFD1686380.1"/>
    </source>
</evidence>
<accession>A0ABD6DWZ2</accession>
<proteinExistence type="predicted"/>
<gene>
    <name evidence="1" type="ORF">ACFSAS_12225</name>
</gene>
<protein>
    <submittedName>
        <fullName evidence="1">Uncharacterized protein</fullName>
    </submittedName>
</protein>
<name>A0ABD6DWZ2_9EURY</name>
<reference evidence="1 2" key="1">
    <citation type="journal article" date="2019" name="Int. J. Syst. Evol. Microbiol.">
        <title>The Global Catalogue of Microorganisms (GCM) 10K type strain sequencing project: providing services to taxonomists for standard genome sequencing and annotation.</title>
        <authorList>
            <consortium name="The Broad Institute Genomics Platform"/>
            <consortium name="The Broad Institute Genome Sequencing Center for Infectious Disease"/>
            <person name="Wu L."/>
            <person name="Ma J."/>
        </authorList>
    </citation>
    <scope>NUCLEOTIDE SEQUENCE [LARGE SCALE GENOMIC DNA]</scope>
    <source>
        <strain evidence="1 2">CGMCC 1.10387</strain>
    </source>
</reference>
<dbReference type="EMBL" id="JBHUDP010000004">
    <property type="protein sequence ID" value="MFD1686380.1"/>
    <property type="molecule type" value="Genomic_DNA"/>
</dbReference>
<evidence type="ECO:0000313" key="2">
    <source>
        <dbReference type="Proteomes" id="UP001597092"/>
    </source>
</evidence>
<dbReference type="AlphaFoldDB" id="A0ABD6DWZ2"/>
<organism evidence="1 2">
    <name type="scientific">Halobellus litoreus</name>
    <dbReference type="NCBI Taxonomy" id="755310"/>
    <lineage>
        <taxon>Archaea</taxon>
        <taxon>Methanobacteriati</taxon>
        <taxon>Methanobacteriota</taxon>
        <taxon>Stenosarchaea group</taxon>
        <taxon>Halobacteria</taxon>
        <taxon>Halobacteriales</taxon>
        <taxon>Haloferacaceae</taxon>
        <taxon>Halobellus</taxon>
    </lineage>
</organism>
<keyword evidence="2" id="KW-1185">Reference proteome</keyword>